<dbReference type="InterPro" id="IPR019734">
    <property type="entry name" value="TPR_rpt"/>
</dbReference>
<evidence type="ECO:0000256" key="3">
    <source>
        <dbReference type="PROSITE-ProRule" id="PRU00339"/>
    </source>
</evidence>
<dbReference type="InterPro" id="IPR027417">
    <property type="entry name" value="P-loop_NTPase"/>
</dbReference>
<feature type="repeat" description="TPR" evidence="3">
    <location>
        <begin position="670"/>
        <end position="703"/>
    </location>
</feature>
<dbReference type="PROSITE" id="PS50125">
    <property type="entry name" value="GUANYLATE_CYCLASE_2"/>
    <property type="match status" value="1"/>
</dbReference>
<feature type="domain" description="Guanylate cyclase" evidence="4">
    <location>
        <begin position="13"/>
        <end position="141"/>
    </location>
</feature>
<evidence type="ECO:0000256" key="2">
    <source>
        <dbReference type="ARBA" id="ARBA00022840"/>
    </source>
</evidence>
<keyword evidence="2" id="KW-0067">ATP-binding</keyword>
<dbReference type="Pfam" id="PF00211">
    <property type="entry name" value="Guanylate_cyc"/>
    <property type="match status" value="1"/>
</dbReference>
<dbReference type="CDD" id="cd07302">
    <property type="entry name" value="CHD"/>
    <property type="match status" value="1"/>
</dbReference>
<dbReference type="SUPFAM" id="SSF48452">
    <property type="entry name" value="TPR-like"/>
    <property type="match status" value="2"/>
</dbReference>
<dbReference type="Pfam" id="PF17874">
    <property type="entry name" value="TPR_MalT"/>
    <property type="match status" value="1"/>
</dbReference>
<dbReference type="InterPro" id="IPR041664">
    <property type="entry name" value="AAA_16"/>
</dbReference>
<dbReference type="AlphaFoldDB" id="A0A9C9JZM2"/>
<evidence type="ECO:0000256" key="1">
    <source>
        <dbReference type="ARBA" id="ARBA00022741"/>
    </source>
</evidence>
<dbReference type="Gene3D" id="1.25.40.10">
    <property type="entry name" value="Tetratricopeptide repeat domain"/>
    <property type="match status" value="4"/>
</dbReference>
<dbReference type="InterPro" id="IPR041617">
    <property type="entry name" value="TPR_MalT"/>
</dbReference>
<feature type="repeat" description="TPR" evidence="3">
    <location>
        <begin position="829"/>
        <end position="862"/>
    </location>
</feature>
<feature type="repeat" description="TPR" evidence="3">
    <location>
        <begin position="789"/>
        <end position="822"/>
    </location>
</feature>
<dbReference type="Pfam" id="PF13424">
    <property type="entry name" value="TPR_12"/>
    <property type="match status" value="2"/>
</dbReference>
<sequence length="1104" mass="127184">MGSIEKSEIKPSVIQFVEIRGINREGEELEPEEYANRIKEITSLYDETVRLYEGHIDKHEGKIFMATFGVPVSHEEDPERAIKSALLFKKRIAEYNEKNDTALTIKAGINVGKVYAGSVGSEIKKEYTVMGDAVNIAARIMEYADDGQILVSEEIHRITKPVFQFAEMMEFQPRGYDKKINLFPVLNQQAGFVRRRGIEGLKSPLVGRTEIFNVLKEFLDKLLKGSKSTVVITGEAGVGKSRLIEELFTHSLSISLERAKVINWCSGCCSPYKEAIYLPFIEIIKQICGIDSKNSEKSITEKLLKTIDNLAGERADEIYPYIANIFNIRLDSRYETKIKYLEPQVLQLQTHLAVATLLQNFALKAPCVYVIDDLYLADMATLEAIKFFLETNKDIPMLVFLITRTDKSKPFWKILEELRDSQTIHEINVQRLSRNDTRKISENLLRTPGLPASLLNEVIKKADGNPFFLEEIIKLLIAEGILFKKEGKWCAAESNVDFHIPYTIEAVIRNRFDTLSGELKTVLEEMSVVGRNFSKKILSAFSVHWETIDELIKETKELDFVSTSNDEDFFFNHALVREIIYGGIPEKRKRNLHLKIAETIETLYKDRLPEFFEILFEHYSQAGDYEKTIEYGTKAAENARKRYANHEAILFYLAVLKELNNFRDNEDQKREILKNLGEIHALIGQNEDAFEFFNQALKYCDNPKNEAKIHTSIADVYENISEYDKAIESYNKAMNLLDDDSITERAAIETGIARIHYERGDYMKCCRLLEKALTLLGDSATVEIRKIQARIYNRFGSAYYALGEKQKSFEHYKKALKLYEIIEDRHGQGAIYNNLCDYYTSLGDYQSALEYLRKSLEIDIATGNLLGQVIVYYNTGDTYYQIGDFEMAEQNYFQSMEIAKKINNNLGVGYNSWGLGLLAMEKDDLKKAEQYYNTALSLFNKIGSKMWQIAVMTSIAELYLYQKEFEKAWQLSENTMLIAKKIKDYDMMNEVKITQVKIRLAQAAGNKKLAVTYLQDAKTLLNELNDTIDKYGASLETKFQVYFHLCRIHYQLGLPAETMKFHKDAVGVKEKMMEFMEGDEAKRKLLNRRLYREFENFCKEIKVS</sequence>
<name>A0A9C9JZM2_UNCW3</name>
<dbReference type="InterPro" id="IPR011990">
    <property type="entry name" value="TPR-like_helical_dom_sf"/>
</dbReference>
<dbReference type="SUPFAM" id="SSF81901">
    <property type="entry name" value="HCP-like"/>
    <property type="match status" value="1"/>
</dbReference>
<evidence type="ECO:0000313" key="5">
    <source>
        <dbReference type="EMBL" id="HEC78055.1"/>
    </source>
</evidence>
<proteinExistence type="predicted"/>
<keyword evidence="1" id="KW-0547">Nucleotide-binding</keyword>
<dbReference type="InterPro" id="IPR001054">
    <property type="entry name" value="A/G_cyclase"/>
</dbReference>
<dbReference type="GO" id="GO:0005524">
    <property type="term" value="F:ATP binding"/>
    <property type="evidence" value="ECO:0007669"/>
    <property type="project" value="UniProtKB-KW"/>
</dbReference>
<dbReference type="GO" id="GO:0005737">
    <property type="term" value="C:cytoplasm"/>
    <property type="evidence" value="ECO:0007669"/>
    <property type="project" value="TreeGrafter"/>
</dbReference>
<dbReference type="Pfam" id="PF13191">
    <property type="entry name" value="AAA_16"/>
    <property type="match status" value="1"/>
</dbReference>
<dbReference type="GO" id="GO:0035556">
    <property type="term" value="P:intracellular signal transduction"/>
    <property type="evidence" value="ECO:0007669"/>
    <property type="project" value="InterPro"/>
</dbReference>
<gene>
    <name evidence="5" type="ORF">ENI34_02810</name>
</gene>
<dbReference type="GO" id="GO:0004016">
    <property type="term" value="F:adenylate cyclase activity"/>
    <property type="evidence" value="ECO:0007669"/>
    <property type="project" value="TreeGrafter"/>
</dbReference>
<feature type="repeat" description="TPR" evidence="3">
    <location>
        <begin position="707"/>
        <end position="740"/>
    </location>
</feature>
<protein>
    <submittedName>
        <fullName evidence="5">Tetratricopeptide repeat protein</fullName>
    </submittedName>
</protein>
<evidence type="ECO:0000313" key="6">
    <source>
        <dbReference type="Proteomes" id="UP000885826"/>
    </source>
</evidence>
<accession>A0A9C9JZM2</accession>
<dbReference type="InterPro" id="IPR029787">
    <property type="entry name" value="Nucleotide_cyclase"/>
</dbReference>
<dbReference type="SMART" id="SM00044">
    <property type="entry name" value="CYCc"/>
    <property type="match status" value="1"/>
</dbReference>
<dbReference type="Gene3D" id="3.40.50.300">
    <property type="entry name" value="P-loop containing nucleotide triphosphate hydrolases"/>
    <property type="match status" value="1"/>
</dbReference>
<keyword evidence="3" id="KW-0802">TPR repeat</keyword>
<reference evidence="5" key="1">
    <citation type="journal article" date="2020" name="mSystems">
        <title>Genome- and Community-Level Interaction Insights into Carbon Utilization and Element Cycling Functions of Hydrothermarchaeota in Hydrothermal Sediment.</title>
        <authorList>
            <person name="Zhou Z."/>
            <person name="Liu Y."/>
            <person name="Xu W."/>
            <person name="Pan J."/>
            <person name="Luo Z.H."/>
            <person name="Li M."/>
        </authorList>
    </citation>
    <scope>NUCLEOTIDE SEQUENCE</scope>
    <source>
        <strain evidence="5">HyVt-388</strain>
    </source>
</reference>
<dbReference type="Gene3D" id="3.30.70.1230">
    <property type="entry name" value="Nucleotide cyclase"/>
    <property type="match status" value="1"/>
</dbReference>
<organism evidence="5 6">
    <name type="scientific">candidate division WOR-3 bacterium</name>
    <dbReference type="NCBI Taxonomy" id="2052148"/>
    <lineage>
        <taxon>Bacteria</taxon>
        <taxon>Bacteria division WOR-3</taxon>
    </lineage>
</organism>
<dbReference type="SUPFAM" id="SSF52540">
    <property type="entry name" value="P-loop containing nucleoside triphosphate hydrolases"/>
    <property type="match status" value="1"/>
</dbReference>
<feature type="repeat" description="TPR" evidence="3">
    <location>
        <begin position="869"/>
        <end position="902"/>
    </location>
</feature>
<dbReference type="PROSITE" id="PS50005">
    <property type="entry name" value="TPR"/>
    <property type="match status" value="5"/>
</dbReference>
<dbReference type="EMBL" id="DRIG01000030">
    <property type="protein sequence ID" value="HEC78055.1"/>
    <property type="molecule type" value="Genomic_DNA"/>
</dbReference>
<dbReference type="PANTHER" id="PTHR16305">
    <property type="entry name" value="TESTICULAR SOLUBLE ADENYLYL CYCLASE"/>
    <property type="match status" value="1"/>
</dbReference>
<evidence type="ECO:0000259" key="4">
    <source>
        <dbReference type="PROSITE" id="PS50125"/>
    </source>
</evidence>
<dbReference type="SUPFAM" id="SSF55073">
    <property type="entry name" value="Nucleotide cyclase"/>
    <property type="match status" value="1"/>
</dbReference>
<comment type="caution">
    <text evidence="5">The sequence shown here is derived from an EMBL/GenBank/DDBJ whole genome shotgun (WGS) entry which is preliminary data.</text>
</comment>
<dbReference type="SMART" id="SM00028">
    <property type="entry name" value="TPR"/>
    <property type="match status" value="8"/>
</dbReference>
<dbReference type="Proteomes" id="UP000885826">
    <property type="component" value="Unassembled WGS sequence"/>
</dbReference>
<dbReference type="PANTHER" id="PTHR16305:SF28">
    <property type="entry name" value="GUANYLATE CYCLASE DOMAIN-CONTAINING PROTEIN"/>
    <property type="match status" value="1"/>
</dbReference>
<dbReference type="GO" id="GO:0009190">
    <property type="term" value="P:cyclic nucleotide biosynthetic process"/>
    <property type="evidence" value="ECO:0007669"/>
    <property type="project" value="InterPro"/>
</dbReference>